<proteinExistence type="predicted"/>
<reference evidence="1 2" key="1">
    <citation type="submission" date="2017-09" db="EMBL/GenBank/DDBJ databases">
        <title>Phase variable restriction modification systems are present in the genome sequences of periodontal pathogens Prevotella intermedia, Tannerella forsythia and Porphyromonas gingivalis.</title>
        <authorList>
            <person name="Haigh R.D."/>
            <person name="Crawford L."/>
            <person name="Ralph J."/>
            <person name="Wanford J."/>
            <person name="Vartoukian S.R."/>
            <person name="Hijazib K."/>
            <person name="Wade W."/>
            <person name="Oggioni M.R."/>
        </authorList>
    </citation>
    <scope>NUCLEOTIDE SEQUENCE [LARGE SCALE GENOMIC DNA]</scope>
    <source>
        <strain evidence="1 2">WW11663</strain>
    </source>
</reference>
<protein>
    <submittedName>
        <fullName evidence="1">6-bladed beta-propeller</fullName>
    </submittedName>
</protein>
<dbReference type="InterPro" id="IPR011044">
    <property type="entry name" value="Quino_amine_DH_bsu"/>
</dbReference>
<accession>A0A2A6E516</accession>
<evidence type="ECO:0000313" key="1">
    <source>
        <dbReference type="EMBL" id="PDP41571.1"/>
    </source>
</evidence>
<evidence type="ECO:0000313" key="2">
    <source>
        <dbReference type="Proteomes" id="UP000219259"/>
    </source>
</evidence>
<dbReference type="AlphaFoldDB" id="A0A2A6E516"/>
<dbReference type="SUPFAM" id="SSF50969">
    <property type="entry name" value="YVTN repeat-like/Quinoprotein amine dehydrogenase"/>
    <property type="match status" value="1"/>
</dbReference>
<dbReference type="EMBL" id="NSLJ01000063">
    <property type="protein sequence ID" value="PDP41571.1"/>
    <property type="molecule type" value="Genomic_DNA"/>
</dbReference>
<comment type="caution">
    <text evidence="1">The sequence shown here is derived from an EMBL/GenBank/DDBJ whole genome shotgun (WGS) entry which is preliminary data.</text>
</comment>
<dbReference type="Proteomes" id="UP000219259">
    <property type="component" value="Unassembled WGS sequence"/>
</dbReference>
<name>A0A2A6E516_TANFO</name>
<sequence length="345" mass="40782">MMKRKRKKIDRLIFTVIIFVFFIRCTYNSTTEKHYNYRDHIVNVHDRVKEIYIPEEDILIGSVTRLYSSDKYLIIVDHKSDMEQVLLFDKQTYKYLTSTAFRGQGPGEIANIGHIGINEKNRKIYVSDHGKQKIFGYDLDSIFQNPDYMPFVKLNMNKTQFPDSYQYINDTLCYARIIVPTGDYSFNEFAAKWNMLTGEMKPMNYSHPKVEKRRITLDVSIEDNLYAEAFHNRDLITVLDLDGNLKFNIYGNNWRSREENELQHYGNVILCKNRIIASYSGGDRLTDEYFPTKLIVFDREGNHLKTLETNYRISDMCYDKDHNRIIMSLDDEIQFAYLDLDGLLD</sequence>
<dbReference type="Pfam" id="PF17170">
    <property type="entry name" value="DUF5128"/>
    <property type="match status" value="1"/>
</dbReference>
<organism evidence="1 2">
    <name type="scientific">Tannerella forsythia</name>
    <name type="common">Bacteroides forsythus</name>
    <dbReference type="NCBI Taxonomy" id="28112"/>
    <lineage>
        <taxon>Bacteria</taxon>
        <taxon>Pseudomonadati</taxon>
        <taxon>Bacteroidota</taxon>
        <taxon>Bacteroidia</taxon>
        <taxon>Bacteroidales</taxon>
        <taxon>Tannerellaceae</taxon>
        <taxon>Tannerella</taxon>
    </lineage>
</organism>
<gene>
    <name evidence="1" type="ORF">CLI86_13480</name>
</gene>